<keyword evidence="9" id="KW-1185">Reference proteome</keyword>
<dbReference type="GO" id="GO:0016020">
    <property type="term" value="C:membrane"/>
    <property type="evidence" value="ECO:0007669"/>
    <property type="project" value="UniProtKB-SubCell"/>
</dbReference>
<comment type="subcellular location">
    <subcellularLocation>
        <location evidence="1">Membrane</location>
    </subcellularLocation>
</comment>
<keyword evidence="5 7" id="KW-0472">Membrane</keyword>
<evidence type="ECO:0000256" key="3">
    <source>
        <dbReference type="ARBA" id="ARBA00022692"/>
    </source>
</evidence>
<comment type="similarity">
    <text evidence="2">Belongs to the ODR-4 family.</text>
</comment>
<name>A0A8W8JQA0_MAGGI</name>
<dbReference type="Proteomes" id="UP000005408">
    <property type="component" value="Unassembled WGS sequence"/>
</dbReference>
<evidence type="ECO:0000256" key="6">
    <source>
        <dbReference type="SAM" id="MobiDB-lite"/>
    </source>
</evidence>
<dbReference type="PANTHER" id="PTHR33966">
    <property type="entry name" value="PROTEIN ODR-4 HOMOLOG"/>
    <property type="match status" value="1"/>
</dbReference>
<evidence type="ECO:0008006" key="10">
    <source>
        <dbReference type="Google" id="ProtNLM"/>
    </source>
</evidence>
<evidence type="ECO:0000256" key="7">
    <source>
        <dbReference type="SAM" id="Phobius"/>
    </source>
</evidence>
<dbReference type="GO" id="GO:0012505">
    <property type="term" value="C:endomembrane system"/>
    <property type="evidence" value="ECO:0007669"/>
    <property type="project" value="TreeGrafter"/>
</dbReference>
<evidence type="ECO:0000313" key="9">
    <source>
        <dbReference type="Proteomes" id="UP000005408"/>
    </source>
</evidence>
<keyword evidence="3 7" id="KW-0812">Transmembrane</keyword>
<keyword evidence="4 7" id="KW-1133">Transmembrane helix</keyword>
<organism evidence="8 9">
    <name type="scientific">Magallana gigas</name>
    <name type="common">Pacific oyster</name>
    <name type="synonym">Crassostrea gigas</name>
    <dbReference type="NCBI Taxonomy" id="29159"/>
    <lineage>
        <taxon>Eukaryota</taxon>
        <taxon>Metazoa</taxon>
        <taxon>Spiralia</taxon>
        <taxon>Lophotrochozoa</taxon>
        <taxon>Mollusca</taxon>
        <taxon>Bivalvia</taxon>
        <taxon>Autobranchia</taxon>
        <taxon>Pteriomorphia</taxon>
        <taxon>Ostreida</taxon>
        <taxon>Ostreoidea</taxon>
        <taxon>Ostreidae</taxon>
        <taxon>Magallana</taxon>
    </lineage>
</organism>
<feature type="region of interest" description="Disordered" evidence="6">
    <location>
        <begin position="50"/>
        <end position="74"/>
    </location>
</feature>
<dbReference type="PANTHER" id="PTHR33966:SF1">
    <property type="entry name" value="PROTEIN ODR-4 HOMOLOG"/>
    <property type="match status" value="1"/>
</dbReference>
<evidence type="ECO:0000256" key="4">
    <source>
        <dbReference type="ARBA" id="ARBA00022989"/>
    </source>
</evidence>
<protein>
    <recommendedName>
        <fullName evidence="10">Odr-4-like protein</fullName>
    </recommendedName>
</protein>
<sequence>MGRTILADEYLQSYIFEILKSGKWTIGLIIGQLTSQKDYAVKLIRTPEPVEDECSEDEESASPSKKRKRNKPESLATVDEQWVAQHAKQVTRMLPGGIDVIGIFVVAPPKMTQPAQSKLRQVLFAIQKVQKKTFPLEGEQSVTDRILLQVCSETKKFTCRTVDVADPKSDMRPAEWKSQSSGETWIKLQSRVSVNIHINIPQKNQDQMFFKRIQGAILPYCQRIQDGIVMIDNKLRGGQELLVPSQYDGKKGKGKEKGAVMKEPMNVKFLTQLESSISTAPVIEDCSSRMIIKGCVSCRAFVNSRSTVDEATRAIKADFIRSLISRCELLSEDIDVIEEETSIKELYDTPIRVFGCLPSSTIEFCDYVFQDEKIEEVIQRIKELLDVLVTENDLDLTSEKVATEEDWSNAQGVQAQISASESTPSGQVREIPIGAILGAAVLILSVVLYFVTS</sequence>
<feature type="compositionally biased region" description="Acidic residues" evidence="6">
    <location>
        <begin position="50"/>
        <end position="60"/>
    </location>
</feature>
<dbReference type="GO" id="GO:0008104">
    <property type="term" value="P:intracellular protein localization"/>
    <property type="evidence" value="ECO:0007669"/>
    <property type="project" value="TreeGrafter"/>
</dbReference>
<accession>A0A8W8JQA0</accession>
<evidence type="ECO:0000313" key="8">
    <source>
        <dbReference type="EnsemblMetazoa" id="G19965.4:cds"/>
    </source>
</evidence>
<evidence type="ECO:0000256" key="2">
    <source>
        <dbReference type="ARBA" id="ARBA00010131"/>
    </source>
</evidence>
<dbReference type="Pfam" id="PF14778">
    <property type="entry name" value="ODR4-like"/>
    <property type="match status" value="1"/>
</dbReference>
<reference evidence="8" key="1">
    <citation type="submission" date="2022-08" db="UniProtKB">
        <authorList>
            <consortium name="EnsemblMetazoa"/>
        </authorList>
    </citation>
    <scope>IDENTIFICATION</scope>
    <source>
        <strain evidence="8">05x7-T-G4-1.051#20</strain>
    </source>
</reference>
<dbReference type="InterPro" id="IPR029454">
    <property type="entry name" value="ODR-4-like"/>
</dbReference>
<dbReference type="AlphaFoldDB" id="A0A8W8JQA0"/>
<proteinExistence type="inferred from homology"/>
<feature type="transmembrane region" description="Helical" evidence="7">
    <location>
        <begin position="431"/>
        <end position="451"/>
    </location>
</feature>
<evidence type="ECO:0000256" key="5">
    <source>
        <dbReference type="ARBA" id="ARBA00023136"/>
    </source>
</evidence>
<evidence type="ECO:0000256" key="1">
    <source>
        <dbReference type="ARBA" id="ARBA00004370"/>
    </source>
</evidence>
<dbReference type="EnsemblMetazoa" id="G19965.4">
    <property type="protein sequence ID" value="G19965.4:cds"/>
    <property type="gene ID" value="G19965"/>
</dbReference>